<protein>
    <submittedName>
        <fullName evidence="1">Uncharacterized protein</fullName>
    </submittedName>
</protein>
<dbReference type="EMBL" id="DF143895">
    <property type="protein sequence ID" value="GAA54471.1"/>
    <property type="molecule type" value="Genomic_DNA"/>
</dbReference>
<organism evidence="1 2">
    <name type="scientific">Clonorchis sinensis</name>
    <name type="common">Chinese liver fluke</name>
    <dbReference type="NCBI Taxonomy" id="79923"/>
    <lineage>
        <taxon>Eukaryota</taxon>
        <taxon>Metazoa</taxon>
        <taxon>Spiralia</taxon>
        <taxon>Lophotrochozoa</taxon>
        <taxon>Platyhelminthes</taxon>
        <taxon>Trematoda</taxon>
        <taxon>Digenea</taxon>
        <taxon>Opisthorchiida</taxon>
        <taxon>Opisthorchiata</taxon>
        <taxon>Opisthorchiidae</taxon>
        <taxon>Clonorchis</taxon>
    </lineage>
</organism>
<evidence type="ECO:0000313" key="2">
    <source>
        <dbReference type="Proteomes" id="UP000008909"/>
    </source>
</evidence>
<evidence type="ECO:0000313" key="1">
    <source>
        <dbReference type="EMBL" id="GAA54471.1"/>
    </source>
</evidence>
<proteinExistence type="predicted"/>
<keyword evidence="2" id="KW-1185">Reference proteome</keyword>
<name>G7YNE0_CLOSI</name>
<reference evidence="1" key="1">
    <citation type="journal article" date="2011" name="Genome Biol.">
        <title>The draft genome of the carcinogenic human liver fluke Clonorchis sinensis.</title>
        <authorList>
            <person name="Wang X."/>
            <person name="Chen W."/>
            <person name="Huang Y."/>
            <person name="Sun J."/>
            <person name="Men J."/>
            <person name="Liu H."/>
            <person name="Luo F."/>
            <person name="Guo L."/>
            <person name="Lv X."/>
            <person name="Deng C."/>
            <person name="Zhou C."/>
            <person name="Fan Y."/>
            <person name="Li X."/>
            <person name="Huang L."/>
            <person name="Hu Y."/>
            <person name="Liang C."/>
            <person name="Hu X."/>
            <person name="Xu J."/>
            <person name="Yu X."/>
        </authorList>
    </citation>
    <scope>NUCLEOTIDE SEQUENCE [LARGE SCALE GENOMIC DNA]</scope>
    <source>
        <strain evidence="1">Henan</strain>
    </source>
</reference>
<gene>
    <name evidence="1" type="ORF">CLF_103328</name>
</gene>
<dbReference type="AlphaFoldDB" id="G7YNE0"/>
<feature type="non-terminal residue" evidence="1">
    <location>
        <position position="1"/>
    </location>
</feature>
<accession>G7YNE0</accession>
<dbReference type="Proteomes" id="UP000008909">
    <property type="component" value="Unassembled WGS sequence"/>
</dbReference>
<reference key="2">
    <citation type="submission" date="2011-10" db="EMBL/GenBank/DDBJ databases">
        <title>The genome and transcriptome sequence of Clonorchis sinensis provide insights into the carcinogenic liver fluke.</title>
        <authorList>
            <person name="Wang X."/>
            <person name="Huang Y."/>
            <person name="Chen W."/>
            <person name="Liu H."/>
            <person name="Guo L."/>
            <person name="Chen Y."/>
            <person name="Luo F."/>
            <person name="Zhou W."/>
            <person name="Sun J."/>
            <person name="Mao Q."/>
            <person name="Liang P."/>
            <person name="Zhou C."/>
            <person name="Tian Y."/>
            <person name="Men J."/>
            <person name="Lv X."/>
            <person name="Huang L."/>
            <person name="Zhou J."/>
            <person name="Hu Y."/>
            <person name="Li R."/>
            <person name="Zhang F."/>
            <person name="Lei H."/>
            <person name="Li X."/>
            <person name="Hu X."/>
            <person name="Liang C."/>
            <person name="Xu J."/>
            <person name="Wu Z."/>
            <person name="Yu X."/>
        </authorList>
    </citation>
    <scope>NUCLEOTIDE SEQUENCE</scope>
    <source>
        <strain>Henan</strain>
    </source>
</reference>
<sequence length="496" mass="56672">RMGRKYELCVLFQKASFVGMPVHKIQAKSSHDKGATTELEIDSSDCRFHISSEKTVRCKGRSSEKKENDQLPFLDVLVGRMPDRWMRRMPYRRMAWSRQIFRSLVLSTLKKMERRRRLELIIGGKTQRQEYGFFNKPSFLSTWVTIVGSKLIGSTKRLTGIYRSTVNLQETVRIVKNDGIRLVIKRLIRPSYCDYSGEDLRSLTSQNKYVIDPTTGQRISVGTAQTVAWRTSLNKLENMFATLSDAPWRVGARCTIAARFSDIIGGKTHIHAVTQYIGIDRFSMIGSSGALIDCCSVRRPWQLDCKRFITNQGDIISAGLMISPDALMMSPRLVMKRLQSNCQARRTDQQSTGAHKISRTISVLNEPYALTNYCLVALYRLSYFRLFVGIPLTLKFARSKIPYALQRMSKRNVMMTGSESCHGHILIDFIANIGRIVLRGSRKTSLPNRMTQHFVTCTLSAVQTSHFSQRCFRSCRSQLILTTNDRKATDNRKTNQ</sequence>